<dbReference type="EMBL" id="JAMOIL010000041">
    <property type="protein sequence ID" value="MCM0622619.1"/>
    <property type="molecule type" value="Genomic_DNA"/>
</dbReference>
<dbReference type="SUPFAM" id="SSF53474">
    <property type="entry name" value="alpha/beta-Hydrolases"/>
    <property type="match status" value="1"/>
</dbReference>
<gene>
    <name evidence="1" type="ORF">M8330_20220</name>
</gene>
<dbReference type="InterPro" id="IPR029058">
    <property type="entry name" value="AB_hydrolase_fold"/>
</dbReference>
<evidence type="ECO:0000313" key="2">
    <source>
        <dbReference type="Proteomes" id="UP001139485"/>
    </source>
</evidence>
<dbReference type="RefSeq" id="WP_250828802.1">
    <property type="nucleotide sequence ID" value="NZ_JAMOIL010000041.1"/>
</dbReference>
<sequence>MSDQLTHDSFWPVLPTSERSSGGMGTVAYLPGFADPVESLNDFVAATSVPSVAASIISLKGANPGQDSPGWTAADFAADVQRTYHGRAPLDIVGYSYGASVAAAAAVMLGPTVVRSLTLIDQAFFADPEAIEPGGFWREVSEMKWAYDQSHLVHAASSLGIPVLLVLGADSSVVSVPERTYWLDRVADNLEVVLVPGDHRALVSGPMTAAAAVLEHLSGAVRC</sequence>
<dbReference type="AlphaFoldDB" id="A0A9X2DDT7"/>
<evidence type="ECO:0000313" key="1">
    <source>
        <dbReference type="EMBL" id="MCM0622619.1"/>
    </source>
</evidence>
<name>A0A9X2DDT7_9ACTN</name>
<reference evidence="1" key="1">
    <citation type="submission" date="2022-05" db="EMBL/GenBank/DDBJ databases">
        <authorList>
            <person name="Tuo L."/>
        </authorList>
    </citation>
    <scope>NUCLEOTIDE SEQUENCE</scope>
    <source>
        <strain evidence="1">BSK12Z-4</strain>
    </source>
</reference>
<dbReference type="GO" id="GO:0016787">
    <property type="term" value="F:hydrolase activity"/>
    <property type="evidence" value="ECO:0007669"/>
    <property type="project" value="UniProtKB-KW"/>
</dbReference>
<organism evidence="1 2">
    <name type="scientific">Nocardioides bruguierae</name>
    <dbReference type="NCBI Taxonomy" id="2945102"/>
    <lineage>
        <taxon>Bacteria</taxon>
        <taxon>Bacillati</taxon>
        <taxon>Actinomycetota</taxon>
        <taxon>Actinomycetes</taxon>
        <taxon>Propionibacteriales</taxon>
        <taxon>Nocardioidaceae</taxon>
        <taxon>Nocardioides</taxon>
    </lineage>
</organism>
<proteinExistence type="predicted"/>
<protein>
    <submittedName>
        <fullName evidence="1">Alpha/beta fold hydrolase</fullName>
    </submittedName>
</protein>
<comment type="caution">
    <text evidence="1">The sequence shown here is derived from an EMBL/GenBank/DDBJ whole genome shotgun (WGS) entry which is preliminary data.</text>
</comment>
<dbReference type="Proteomes" id="UP001139485">
    <property type="component" value="Unassembled WGS sequence"/>
</dbReference>
<keyword evidence="1" id="KW-0378">Hydrolase</keyword>
<accession>A0A9X2DDT7</accession>
<keyword evidence="2" id="KW-1185">Reference proteome</keyword>
<dbReference type="Gene3D" id="3.40.50.1820">
    <property type="entry name" value="alpha/beta hydrolase"/>
    <property type="match status" value="2"/>
</dbReference>